<dbReference type="GO" id="GO:0015629">
    <property type="term" value="C:actin cytoskeleton"/>
    <property type="evidence" value="ECO:0007669"/>
    <property type="project" value="TreeGrafter"/>
</dbReference>
<protein>
    <recommendedName>
        <fullName evidence="5">BAR domain-containing protein</fullName>
    </recommendedName>
</protein>
<dbReference type="GO" id="GO:0006897">
    <property type="term" value="P:endocytosis"/>
    <property type="evidence" value="ECO:0007669"/>
    <property type="project" value="InterPro"/>
</dbReference>
<dbReference type="GO" id="GO:0008289">
    <property type="term" value="F:lipid binding"/>
    <property type="evidence" value="ECO:0007669"/>
    <property type="project" value="TreeGrafter"/>
</dbReference>
<gene>
    <name evidence="6" type="ORF">INT47_001178</name>
</gene>
<dbReference type="InterPro" id="IPR027267">
    <property type="entry name" value="AH/BAR_dom_sf"/>
</dbReference>
<reference evidence="6" key="1">
    <citation type="submission" date="2020-12" db="EMBL/GenBank/DDBJ databases">
        <title>Metabolic potential, ecology and presence of endohyphal bacteria is reflected in genomic diversity of Mucoromycotina.</title>
        <authorList>
            <person name="Muszewska A."/>
            <person name="Okrasinska A."/>
            <person name="Steczkiewicz K."/>
            <person name="Drgas O."/>
            <person name="Orlowska M."/>
            <person name="Perlinska-Lenart U."/>
            <person name="Aleksandrzak-Piekarczyk T."/>
            <person name="Szatraj K."/>
            <person name="Zielenkiewicz U."/>
            <person name="Pilsyk S."/>
            <person name="Malc E."/>
            <person name="Mieczkowski P."/>
            <person name="Kruszewska J.S."/>
            <person name="Biernat P."/>
            <person name="Pawlowska J."/>
        </authorList>
    </citation>
    <scope>NUCLEOTIDE SEQUENCE</scope>
    <source>
        <strain evidence="6">WA0000017839</strain>
    </source>
</reference>
<sequence length="517" mass="59158">MSFLSGFKKNLNRAGQSIKQRTGGSDRTMDSEFEEEYDRFKSLEKKSEKLAKESKGYLDSMRAMTTAQVRIAQTMEGFYDESAPMGPAGAEYRRVIEKLDEEARSSLDAAYRATVLEPLGRYCSYFPEVNEAIKRRQKKLADYDSARSKVRKLVDKPSEDPQRLPRAEQEANLAREMYENINTIIVNDLPKIIELRVPYIDPSFEALVKCQLRFSQTSYEQLEGLRHHFPPNNETADNRVDDVLQQMRELTICASIFAANRDEFLRRPTARAHFWKEPHDNVLAGIDLEAKLLGTWLGITKQGRFAALTNFREPNFRGQVSRGVLVRDFLCGNESVHAAIENVVNHKIEFGGFNLVYFDLSKSPTDMAYCTNREDQQVRDLKPGVIYGLSNSILTNPWPKVKKGEALLADILKNNPESDEDTMVELLFDLLRTSEPMNDTTNITQVFSDLSERICIPKFDFPADLAEPTYATKTSTVVLVDHENRVTFVERDWHDENLSPFSPGAYEDISHRFTLEK</sequence>
<evidence type="ECO:0000256" key="2">
    <source>
        <dbReference type="ARBA" id="ARBA00022490"/>
    </source>
</evidence>
<evidence type="ECO:0000256" key="4">
    <source>
        <dbReference type="SAM" id="MobiDB-lite"/>
    </source>
</evidence>
<proteinExistence type="predicted"/>
<dbReference type="InterPro" id="IPR004148">
    <property type="entry name" value="BAR_dom"/>
</dbReference>
<dbReference type="Pfam" id="PF03114">
    <property type="entry name" value="BAR"/>
    <property type="match status" value="1"/>
</dbReference>
<feature type="domain" description="BAR" evidence="5">
    <location>
        <begin position="18"/>
        <end position="238"/>
    </location>
</feature>
<keyword evidence="7" id="KW-1185">Reference proteome</keyword>
<evidence type="ECO:0000256" key="3">
    <source>
        <dbReference type="ARBA" id="ARBA00023212"/>
    </source>
</evidence>
<dbReference type="InterPro" id="IPR008551">
    <property type="entry name" value="TANGO2"/>
</dbReference>
<dbReference type="Proteomes" id="UP000603453">
    <property type="component" value="Unassembled WGS sequence"/>
</dbReference>
<dbReference type="OrthoDB" id="191601at2759"/>
<dbReference type="GO" id="GO:0097320">
    <property type="term" value="P:plasma membrane tubulation"/>
    <property type="evidence" value="ECO:0007669"/>
    <property type="project" value="TreeGrafter"/>
</dbReference>
<accession>A0A8H7VGR0</accession>
<feature type="compositionally biased region" description="Polar residues" evidence="4">
    <location>
        <begin position="14"/>
        <end position="25"/>
    </location>
</feature>
<organism evidence="6 7">
    <name type="scientific">Mucor saturninus</name>
    <dbReference type="NCBI Taxonomy" id="64648"/>
    <lineage>
        <taxon>Eukaryota</taxon>
        <taxon>Fungi</taxon>
        <taxon>Fungi incertae sedis</taxon>
        <taxon>Mucoromycota</taxon>
        <taxon>Mucoromycotina</taxon>
        <taxon>Mucoromycetes</taxon>
        <taxon>Mucorales</taxon>
        <taxon>Mucorineae</taxon>
        <taxon>Mucoraceae</taxon>
        <taxon>Mucor</taxon>
    </lineage>
</organism>
<dbReference type="FunFam" id="1.20.1270.60:FF:000014">
    <property type="entry name" value="Protein hob3, variant"/>
    <property type="match status" value="1"/>
</dbReference>
<dbReference type="Gene3D" id="1.20.1270.60">
    <property type="entry name" value="Arfaptin homology (AH) domain/BAR domain"/>
    <property type="match status" value="1"/>
</dbReference>
<dbReference type="GO" id="GO:0051666">
    <property type="term" value="P:actin cortical patch localization"/>
    <property type="evidence" value="ECO:0007669"/>
    <property type="project" value="InterPro"/>
</dbReference>
<evidence type="ECO:0000256" key="1">
    <source>
        <dbReference type="ARBA" id="ARBA00004245"/>
    </source>
</evidence>
<name>A0A8H7VGR0_9FUNG</name>
<comment type="subcellular location">
    <subcellularLocation>
        <location evidence="1">Cytoplasm</location>
        <location evidence="1">Cytoskeleton</location>
    </subcellularLocation>
</comment>
<dbReference type="EMBL" id="JAEPRD010000002">
    <property type="protein sequence ID" value="KAG2213909.1"/>
    <property type="molecule type" value="Genomic_DNA"/>
</dbReference>
<dbReference type="AlphaFoldDB" id="A0A8H7VGR0"/>
<evidence type="ECO:0000313" key="6">
    <source>
        <dbReference type="EMBL" id="KAG2213909.1"/>
    </source>
</evidence>
<dbReference type="PROSITE" id="PS51021">
    <property type="entry name" value="BAR"/>
    <property type="match status" value="1"/>
</dbReference>
<dbReference type="SUPFAM" id="SSF103657">
    <property type="entry name" value="BAR/IMD domain-like"/>
    <property type="match status" value="1"/>
</dbReference>
<evidence type="ECO:0000259" key="5">
    <source>
        <dbReference type="PROSITE" id="PS51021"/>
    </source>
</evidence>
<dbReference type="GO" id="GO:0031097">
    <property type="term" value="C:medial cortex"/>
    <property type="evidence" value="ECO:0007669"/>
    <property type="project" value="TreeGrafter"/>
</dbReference>
<evidence type="ECO:0000313" key="7">
    <source>
        <dbReference type="Proteomes" id="UP000603453"/>
    </source>
</evidence>
<dbReference type="SMART" id="SM00721">
    <property type="entry name" value="BAR"/>
    <property type="match status" value="1"/>
</dbReference>
<dbReference type="Pfam" id="PF05742">
    <property type="entry name" value="TANGO2"/>
    <property type="match status" value="1"/>
</dbReference>
<dbReference type="PANTHER" id="PTHR47174">
    <property type="entry name" value="BRIDGING INTEGRATOR 3"/>
    <property type="match status" value="1"/>
</dbReference>
<comment type="caution">
    <text evidence="6">The sequence shown here is derived from an EMBL/GenBank/DDBJ whole genome shotgun (WGS) entry which is preliminary data.</text>
</comment>
<keyword evidence="2" id="KW-0963">Cytoplasm</keyword>
<dbReference type="GO" id="GO:1990528">
    <property type="term" value="C:Rvs161p-Rvs167p complex"/>
    <property type="evidence" value="ECO:0007669"/>
    <property type="project" value="TreeGrafter"/>
</dbReference>
<dbReference type="GO" id="GO:0043332">
    <property type="term" value="C:mating projection tip"/>
    <property type="evidence" value="ECO:0007669"/>
    <property type="project" value="TreeGrafter"/>
</dbReference>
<keyword evidence="3" id="KW-0206">Cytoskeleton</keyword>
<dbReference type="PRINTS" id="PR01251">
    <property type="entry name" value="AMPHIPHYSIN"/>
</dbReference>
<dbReference type="PANTHER" id="PTHR47174:SF3">
    <property type="entry name" value="BRIDGING INTEGRATOR 3"/>
    <property type="match status" value="1"/>
</dbReference>
<feature type="region of interest" description="Disordered" evidence="4">
    <location>
        <begin position="14"/>
        <end position="34"/>
    </location>
</feature>
<dbReference type="InterPro" id="IPR046982">
    <property type="entry name" value="BIN3/RVS161-like"/>
</dbReference>